<evidence type="ECO:0000313" key="2">
    <source>
        <dbReference type="Proteomes" id="UP001202180"/>
    </source>
</evidence>
<sequence length="248" mass="28757">MATPTNDRNTQLRQLADYLVSRQETIINQWWTRCSQNEDLQVCSSVSMKDFTDQLPPLLTLFTQSVTGEPHESDHLKRASQYWVKRWQRGYPLAIVLTELDYFYDSLDLEIQQFLERYPQTQPGVIIPFYAQLFRLWKAVNNDITIQFDQLQQATSNEQIQKLQTEINSLHQSTRQRVGLLQHTVHDLRSQFGIISTATTLRQGPLADDERAKLRDMVTRASKTANLLFSKLLADGEEEQARLAPDSE</sequence>
<reference evidence="1 2" key="1">
    <citation type="submission" date="2022-04" db="EMBL/GenBank/DDBJ databases">
        <title>Spirosoma sp. strain RP8 genome sequencing and assembly.</title>
        <authorList>
            <person name="Jung Y."/>
        </authorList>
    </citation>
    <scope>NUCLEOTIDE SEQUENCE [LARGE SCALE GENOMIC DNA]</scope>
    <source>
        <strain evidence="1 2">RP8</strain>
    </source>
</reference>
<organism evidence="1 2">
    <name type="scientific">Spirosoma liriopis</name>
    <dbReference type="NCBI Taxonomy" id="2937440"/>
    <lineage>
        <taxon>Bacteria</taxon>
        <taxon>Pseudomonadati</taxon>
        <taxon>Bacteroidota</taxon>
        <taxon>Cytophagia</taxon>
        <taxon>Cytophagales</taxon>
        <taxon>Cytophagaceae</taxon>
        <taxon>Spirosoma</taxon>
    </lineage>
</organism>
<accession>A0ABT0HTQ7</accession>
<name>A0ABT0HTQ7_9BACT</name>
<gene>
    <name evidence="1" type="ORF">M0L20_27225</name>
</gene>
<proteinExistence type="predicted"/>
<dbReference type="Proteomes" id="UP001202180">
    <property type="component" value="Unassembled WGS sequence"/>
</dbReference>
<keyword evidence="2" id="KW-1185">Reference proteome</keyword>
<dbReference type="RefSeq" id="WP_248480355.1">
    <property type="nucleotide sequence ID" value="NZ_JALPRF010000009.1"/>
</dbReference>
<evidence type="ECO:0000313" key="1">
    <source>
        <dbReference type="EMBL" id="MCK8495588.1"/>
    </source>
</evidence>
<comment type="caution">
    <text evidence="1">The sequence shown here is derived from an EMBL/GenBank/DDBJ whole genome shotgun (WGS) entry which is preliminary data.</text>
</comment>
<dbReference type="EMBL" id="JALPRF010000009">
    <property type="protein sequence ID" value="MCK8495588.1"/>
    <property type="molecule type" value="Genomic_DNA"/>
</dbReference>
<protein>
    <submittedName>
        <fullName evidence="1">Uncharacterized protein</fullName>
    </submittedName>
</protein>